<organism evidence="1 2">
    <name type="scientific">Candidatus Dojkabacteria bacterium</name>
    <dbReference type="NCBI Taxonomy" id="2099670"/>
    <lineage>
        <taxon>Bacteria</taxon>
        <taxon>Candidatus Dojkabacteria</taxon>
    </lineage>
</organism>
<sequence length="175" mass="18994">MEITKKKDGIVISGKTASVIFATNSDYSGDKHEIVIGSEKAKSGFCITEPGEFEVKGISVISQSSGGDRVVDIVEIIVEDTSVVIIKEGFKYSKRIHDSLGQVSVLIALCEQSKSYADILKKLDPEVFIPVGSNDVLAQVVKESEINKSEETSKVKLKADSFGQEGFILETYLLS</sequence>
<proteinExistence type="predicted"/>
<accession>A0A955RK66</accession>
<evidence type="ECO:0000313" key="2">
    <source>
        <dbReference type="Proteomes" id="UP000754563"/>
    </source>
</evidence>
<gene>
    <name evidence="1" type="ORF">KC717_02340</name>
</gene>
<protein>
    <submittedName>
        <fullName evidence="1">Uncharacterized protein</fullName>
    </submittedName>
</protein>
<dbReference type="AlphaFoldDB" id="A0A955RK66"/>
<reference evidence="1" key="1">
    <citation type="submission" date="2020-04" db="EMBL/GenBank/DDBJ databases">
        <authorList>
            <person name="Zhang T."/>
        </authorList>
    </citation>
    <scope>NUCLEOTIDE SEQUENCE</scope>
    <source>
        <strain evidence="1">HKST-UBA11</strain>
    </source>
</reference>
<reference evidence="1" key="2">
    <citation type="journal article" date="2021" name="Microbiome">
        <title>Successional dynamics and alternative stable states in a saline activated sludge microbial community over 9 years.</title>
        <authorList>
            <person name="Wang Y."/>
            <person name="Ye J."/>
            <person name="Ju F."/>
            <person name="Liu L."/>
            <person name="Boyd J.A."/>
            <person name="Deng Y."/>
            <person name="Parks D.H."/>
            <person name="Jiang X."/>
            <person name="Yin X."/>
            <person name="Woodcroft B.J."/>
            <person name="Tyson G.W."/>
            <person name="Hugenholtz P."/>
            <person name="Polz M.F."/>
            <person name="Zhang T."/>
        </authorList>
    </citation>
    <scope>NUCLEOTIDE SEQUENCE</scope>
    <source>
        <strain evidence="1">HKST-UBA11</strain>
    </source>
</reference>
<comment type="caution">
    <text evidence="1">The sequence shown here is derived from an EMBL/GenBank/DDBJ whole genome shotgun (WGS) entry which is preliminary data.</text>
</comment>
<dbReference type="Proteomes" id="UP000754563">
    <property type="component" value="Unassembled WGS sequence"/>
</dbReference>
<dbReference type="EMBL" id="JAGQLH010000021">
    <property type="protein sequence ID" value="MCA9385466.1"/>
    <property type="molecule type" value="Genomic_DNA"/>
</dbReference>
<evidence type="ECO:0000313" key="1">
    <source>
        <dbReference type="EMBL" id="MCA9385466.1"/>
    </source>
</evidence>
<name>A0A955RK66_9BACT</name>